<evidence type="ECO:0000313" key="1">
    <source>
        <dbReference type="EMBL" id="RAL00619.1"/>
    </source>
</evidence>
<dbReference type="VEuPathDB" id="FungiDB:BO80DRAFT_93147"/>
<proteinExistence type="predicted"/>
<dbReference type="RefSeq" id="XP_025574946.1">
    <property type="nucleotide sequence ID" value="XM_025724931.1"/>
</dbReference>
<name>A0A395GZV5_9EURO</name>
<dbReference type="Proteomes" id="UP000249402">
    <property type="component" value="Unassembled WGS sequence"/>
</dbReference>
<reference evidence="1 2" key="1">
    <citation type="submission" date="2018-02" db="EMBL/GenBank/DDBJ databases">
        <title>The genomes of Aspergillus section Nigri reveals drivers in fungal speciation.</title>
        <authorList>
            <consortium name="DOE Joint Genome Institute"/>
            <person name="Vesth T.C."/>
            <person name="Nybo J."/>
            <person name="Theobald S."/>
            <person name="Brandl J."/>
            <person name="Frisvad J.C."/>
            <person name="Nielsen K.F."/>
            <person name="Lyhne E.K."/>
            <person name="Kogle M.E."/>
            <person name="Kuo A."/>
            <person name="Riley R."/>
            <person name="Clum A."/>
            <person name="Nolan M."/>
            <person name="Lipzen A."/>
            <person name="Salamov A."/>
            <person name="Henrissat B."/>
            <person name="Wiebenga A."/>
            <person name="De vries R.P."/>
            <person name="Grigoriev I.V."/>
            <person name="Mortensen U.H."/>
            <person name="Andersen M.R."/>
            <person name="Baker S.E."/>
        </authorList>
    </citation>
    <scope>NUCLEOTIDE SEQUENCE [LARGE SCALE GENOMIC DNA]</scope>
    <source>
        <strain evidence="1 2">CBS 121593</strain>
    </source>
</reference>
<sequence>MQKCQSLHRGQASQYACGVSSARPGNSGITRQAIWSYHSQPGTRGEMMPPHRCFLPFPKAPKPDMMCSQLGEYFWRYVHNVALDASTYILHLELIYLKQVIILTAYRPSPFRTFTCAASLPPHERDGMSPVPLSVEYAEPGPMFEALRSHCSTHHALWHSVCGCAIFQIGQLRKTAIFKALQEGCGGKVPFG</sequence>
<organism evidence="1 2">
    <name type="scientific">Aspergillus ibericus CBS 121593</name>
    <dbReference type="NCBI Taxonomy" id="1448316"/>
    <lineage>
        <taxon>Eukaryota</taxon>
        <taxon>Fungi</taxon>
        <taxon>Dikarya</taxon>
        <taxon>Ascomycota</taxon>
        <taxon>Pezizomycotina</taxon>
        <taxon>Eurotiomycetes</taxon>
        <taxon>Eurotiomycetidae</taxon>
        <taxon>Eurotiales</taxon>
        <taxon>Aspergillaceae</taxon>
        <taxon>Aspergillus</taxon>
        <taxon>Aspergillus subgen. Circumdati</taxon>
    </lineage>
</organism>
<evidence type="ECO:0000313" key="2">
    <source>
        <dbReference type="Proteomes" id="UP000249402"/>
    </source>
</evidence>
<dbReference type="AlphaFoldDB" id="A0A395GZV5"/>
<keyword evidence="2" id="KW-1185">Reference proteome</keyword>
<gene>
    <name evidence="1" type="ORF">BO80DRAFT_93147</name>
</gene>
<dbReference type="EMBL" id="KZ824439">
    <property type="protein sequence ID" value="RAL00619.1"/>
    <property type="molecule type" value="Genomic_DNA"/>
</dbReference>
<protein>
    <submittedName>
        <fullName evidence="1">Uncharacterized protein</fullName>
    </submittedName>
</protein>
<accession>A0A395GZV5</accession>
<dbReference type="GeneID" id="37229796"/>